<dbReference type="AlphaFoldDB" id="A0A0A8XR08"/>
<reference evidence="1" key="2">
    <citation type="journal article" date="2015" name="Data Brief">
        <title>Shoot transcriptome of the giant reed, Arundo donax.</title>
        <authorList>
            <person name="Barrero R.A."/>
            <person name="Guerrero F.D."/>
            <person name="Moolhuijzen P."/>
            <person name="Goolsby J.A."/>
            <person name="Tidwell J."/>
            <person name="Bellgard S.E."/>
            <person name="Bellgard M.I."/>
        </authorList>
    </citation>
    <scope>NUCLEOTIDE SEQUENCE</scope>
    <source>
        <tissue evidence="1">Shoot tissue taken approximately 20 cm above the soil surface</tissue>
    </source>
</reference>
<evidence type="ECO:0000313" key="1">
    <source>
        <dbReference type="EMBL" id="JAD15148.1"/>
    </source>
</evidence>
<name>A0A0A8XR08_ARUDO</name>
<reference evidence="1" key="1">
    <citation type="submission" date="2014-09" db="EMBL/GenBank/DDBJ databases">
        <authorList>
            <person name="Magalhaes I.L.F."/>
            <person name="Oliveira U."/>
            <person name="Santos F.R."/>
            <person name="Vidigal T.H.D.A."/>
            <person name="Brescovit A.D."/>
            <person name="Santos A.J."/>
        </authorList>
    </citation>
    <scope>NUCLEOTIDE SEQUENCE</scope>
    <source>
        <tissue evidence="1">Shoot tissue taken approximately 20 cm above the soil surface</tissue>
    </source>
</reference>
<sequence length="18" mass="2028">MGVVLGRRKKEAGRWVGE</sequence>
<proteinExistence type="predicted"/>
<accession>A0A0A8XR08</accession>
<protein>
    <submittedName>
        <fullName evidence="1">Uncharacterized protein</fullName>
    </submittedName>
</protein>
<organism evidence="1">
    <name type="scientific">Arundo donax</name>
    <name type="common">Giant reed</name>
    <name type="synonym">Donax arundinaceus</name>
    <dbReference type="NCBI Taxonomy" id="35708"/>
    <lineage>
        <taxon>Eukaryota</taxon>
        <taxon>Viridiplantae</taxon>
        <taxon>Streptophyta</taxon>
        <taxon>Embryophyta</taxon>
        <taxon>Tracheophyta</taxon>
        <taxon>Spermatophyta</taxon>
        <taxon>Magnoliopsida</taxon>
        <taxon>Liliopsida</taxon>
        <taxon>Poales</taxon>
        <taxon>Poaceae</taxon>
        <taxon>PACMAD clade</taxon>
        <taxon>Arundinoideae</taxon>
        <taxon>Arundineae</taxon>
        <taxon>Arundo</taxon>
    </lineage>
</organism>
<dbReference type="EMBL" id="GBRH01282747">
    <property type="protein sequence ID" value="JAD15148.1"/>
    <property type="molecule type" value="Transcribed_RNA"/>
</dbReference>